<protein>
    <submittedName>
        <fullName evidence="3">CRISPR-associated protein Cas5</fullName>
    </submittedName>
</protein>
<evidence type="ECO:0000313" key="2">
    <source>
        <dbReference type="EMBL" id="HJF41208.1"/>
    </source>
</evidence>
<dbReference type="EMBL" id="QSVF01000014">
    <property type="protein sequence ID" value="RGO09741.1"/>
    <property type="molecule type" value="Genomic_DNA"/>
</dbReference>
<dbReference type="Proteomes" id="UP000749320">
    <property type="component" value="Unassembled WGS sequence"/>
</dbReference>
<dbReference type="NCBIfam" id="TIGR02593">
    <property type="entry name" value="CRISPR_cas5"/>
    <property type="match status" value="1"/>
</dbReference>
<name>A0A3E5FPP5_9FIRM</name>
<dbReference type="AlphaFoldDB" id="A0A3E5FPP5"/>
<accession>A0A3E5FPP5</accession>
<evidence type="ECO:0000313" key="4">
    <source>
        <dbReference type="Proteomes" id="UP000261087"/>
    </source>
</evidence>
<keyword evidence="1" id="KW-0051">Antiviral defense</keyword>
<reference evidence="3 4" key="1">
    <citation type="submission" date="2018-08" db="EMBL/GenBank/DDBJ databases">
        <title>A genome reference for cultivated species of the human gut microbiota.</title>
        <authorList>
            <person name="Zou Y."/>
            <person name="Xue W."/>
            <person name="Luo G."/>
        </authorList>
    </citation>
    <scope>NUCLEOTIDE SEQUENCE [LARGE SCALE GENOMIC DNA]</scope>
    <source>
        <strain evidence="3 4">OM02-6</strain>
    </source>
</reference>
<organism evidence="3 4">
    <name type="scientific">Thomasclavelia spiroformis</name>
    <dbReference type="NCBI Taxonomy" id="29348"/>
    <lineage>
        <taxon>Bacteria</taxon>
        <taxon>Bacillati</taxon>
        <taxon>Bacillota</taxon>
        <taxon>Erysipelotrichia</taxon>
        <taxon>Erysipelotrichales</taxon>
        <taxon>Coprobacillaceae</taxon>
        <taxon>Thomasclavelia</taxon>
    </lineage>
</organism>
<sequence>MNKAIRVICKQELVNYKKPTSLLIKETYPLPPYSTVIGMIHKACDFQEYHDMQISIQGKIGAHISDMYTRYAFNQNTKYEDARHNIWFDYENQKYGIVKGIAHTELISQVELVIHILPLDDEFDLIYESLKNPKYYLSLGRHEDLLDIQKVEIVDLKYVDDFIKMKCEQYVPLKYLNEFGFGNKLNTTQYNLPKKYIIKKNGKRIWQEKVAVKFITDSSISGEEKPILCDSDDYTIFFA</sequence>
<comment type="caution">
    <text evidence="3">The sequence shown here is derived from an EMBL/GenBank/DDBJ whole genome shotgun (WGS) entry which is preliminary data.</text>
</comment>
<dbReference type="RefSeq" id="WP_117604961.1">
    <property type="nucleotide sequence ID" value="NZ_CAJFOD010000072.1"/>
</dbReference>
<dbReference type="GO" id="GO:0051607">
    <property type="term" value="P:defense response to virus"/>
    <property type="evidence" value="ECO:0007669"/>
    <property type="project" value="UniProtKB-KW"/>
</dbReference>
<reference evidence="2" key="3">
    <citation type="submission" date="2021-09" db="EMBL/GenBank/DDBJ databases">
        <authorList>
            <person name="Gilroy R."/>
        </authorList>
    </citation>
    <scope>NUCLEOTIDE SEQUENCE</scope>
    <source>
        <strain evidence="2">CHK193-16274</strain>
    </source>
</reference>
<evidence type="ECO:0000313" key="3">
    <source>
        <dbReference type="EMBL" id="RGO09741.1"/>
    </source>
</evidence>
<dbReference type="EMBL" id="DYWV01000339">
    <property type="protein sequence ID" value="HJF41208.1"/>
    <property type="molecule type" value="Genomic_DNA"/>
</dbReference>
<reference evidence="2" key="2">
    <citation type="journal article" date="2021" name="PeerJ">
        <title>Extensive microbial diversity within the chicken gut microbiome revealed by metagenomics and culture.</title>
        <authorList>
            <person name="Gilroy R."/>
            <person name="Ravi A."/>
            <person name="Getino M."/>
            <person name="Pursley I."/>
            <person name="Horton D.L."/>
            <person name="Alikhan N.F."/>
            <person name="Baker D."/>
            <person name="Gharbi K."/>
            <person name="Hall N."/>
            <person name="Watson M."/>
            <person name="Adriaenssens E.M."/>
            <person name="Foster-Nyarko E."/>
            <person name="Jarju S."/>
            <person name="Secka A."/>
            <person name="Antonio M."/>
            <person name="Oren A."/>
            <person name="Chaudhuri R.R."/>
            <person name="La Ragione R."/>
            <person name="Hildebrand F."/>
            <person name="Pallen M.J."/>
        </authorList>
    </citation>
    <scope>NUCLEOTIDE SEQUENCE</scope>
    <source>
        <strain evidence="2">CHK193-16274</strain>
    </source>
</reference>
<dbReference type="InterPro" id="IPR013422">
    <property type="entry name" value="CRISPR-assoc_prot_Cas5_N"/>
</dbReference>
<dbReference type="Proteomes" id="UP000261087">
    <property type="component" value="Unassembled WGS sequence"/>
</dbReference>
<gene>
    <name evidence="3" type="primary">cas5</name>
    <name evidence="3" type="ORF">DXB31_06755</name>
    <name evidence="2" type="ORF">K8V91_09810</name>
</gene>
<evidence type="ECO:0000256" key="1">
    <source>
        <dbReference type="ARBA" id="ARBA00023118"/>
    </source>
</evidence>
<proteinExistence type="predicted"/>